<organism evidence="1 2">
    <name type="scientific">Clostera anastomosis granulovirus B</name>
    <dbReference type="NCBI Taxonomy" id="1986290"/>
    <lineage>
        <taxon>Viruses</taxon>
        <taxon>Viruses incertae sedis</taxon>
        <taxon>Naldaviricetes</taxon>
        <taxon>Lefavirales</taxon>
        <taxon>Baculoviridae</taxon>
        <taxon>Betabaculovirus</taxon>
        <taxon>Betabaculovirus alterclanastomosis</taxon>
    </lineage>
</organism>
<evidence type="ECO:0000313" key="1">
    <source>
        <dbReference type="EMBL" id="AKS25413.1"/>
    </source>
</evidence>
<dbReference type="EMBL" id="KR091910">
    <property type="protein sequence ID" value="AKS25413.1"/>
    <property type="molecule type" value="Genomic_DNA"/>
</dbReference>
<gene>
    <name evidence="1" type="ORF">clas70</name>
</gene>
<sequence length="118" mass="12966">MCISSNNHMEEDSLFSSRDIGGGGSVSAITPPNNEVLIQALLMQGIGRDIRNDTSLGKINVLKRMAPKTRNLKRLIKGLEENGDDLLIRGADDAVDVLEVIYGIVNSKFLLEPERMEL</sequence>
<dbReference type="Pfam" id="PF06497">
    <property type="entry name" value="Baculo_Ac102"/>
    <property type="match status" value="1"/>
</dbReference>
<evidence type="ECO:0000313" key="2">
    <source>
        <dbReference type="Proteomes" id="UP000232791"/>
    </source>
</evidence>
<reference evidence="1 2" key="1">
    <citation type="journal article" date="2015" name="PLoS ONE">
        <title>The Complete Genome of a New Betabaculovirus from Clostera anastomosis.</title>
        <authorList>
            <person name="Yin F."/>
            <person name="Zhu Z."/>
            <person name="Liu X."/>
            <person name="Hou D."/>
            <person name="Wang J."/>
            <person name="Zhang L."/>
            <person name="Wang M."/>
            <person name="Kou Z."/>
            <person name="Wang H."/>
            <person name="Deng F."/>
            <person name="Hu Z."/>
        </authorList>
    </citation>
    <scope>NUCLEOTIDE SEQUENCE [LARGE SCALE GENOMIC DNA]</scope>
    <source>
        <strain evidence="1 2">ClasGV-B</strain>
    </source>
</reference>
<dbReference type="Proteomes" id="UP000232791">
    <property type="component" value="Segment"/>
</dbReference>
<protein>
    <submittedName>
        <fullName evidence="1">Clas70</fullName>
    </submittedName>
</protein>
<keyword evidence="2" id="KW-1185">Reference proteome</keyword>
<accession>A0A0K0WSL5</accession>
<dbReference type="InterPro" id="IPR009477">
    <property type="entry name" value="Baculo_Ac102"/>
</dbReference>
<name>A0A0K0WSL5_9BBAC</name>
<dbReference type="OrthoDB" id="22006at10239"/>
<proteinExistence type="predicted"/>